<comment type="caution">
    <text evidence="1">The sequence shown here is derived from an EMBL/GenBank/DDBJ whole genome shotgun (WGS) entry which is preliminary data.</text>
</comment>
<gene>
    <name evidence="1" type="ORF">PR048_027050</name>
</gene>
<accession>A0ABQ9GGJ0</accession>
<name>A0ABQ9GGJ0_9NEOP</name>
<keyword evidence="2" id="KW-1185">Reference proteome</keyword>
<evidence type="ECO:0000313" key="1">
    <source>
        <dbReference type="EMBL" id="KAJ8870751.1"/>
    </source>
</evidence>
<dbReference type="EMBL" id="JARBHB010000012">
    <property type="protein sequence ID" value="KAJ8870751.1"/>
    <property type="molecule type" value="Genomic_DNA"/>
</dbReference>
<dbReference type="Proteomes" id="UP001159363">
    <property type="component" value="Chromosome 11"/>
</dbReference>
<proteinExistence type="predicted"/>
<evidence type="ECO:0000313" key="2">
    <source>
        <dbReference type="Proteomes" id="UP001159363"/>
    </source>
</evidence>
<organism evidence="1 2">
    <name type="scientific">Dryococelus australis</name>
    <dbReference type="NCBI Taxonomy" id="614101"/>
    <lineage>
        <taxon>Eukaryota</taxon>
        <taxon>Metazoa</taxon>
        <taxon>Ecdysozoa</taxon>
        <taxon>Arthropoda</taxon>
        <taxon>Hexapoda</taxon>
        <taxon>Insecta</taxon>
        <taxon>Pterygota</taxon>
        <taxon>Neoptera</taxon>
        <taxon>Polyneoptera</taxon>
        <taxon>Phasmatodea</taxon>
        <taxon>Verophasmatodea</taxon>
        <taxon>Anareolatae</taxon>
        <taxon>Phasmatidae</taxon>
        <taxon>Eurycanthinae</taxon>
        <taxon>Dryococelus</taxon>
    </lineage>
</organism>
<protein>
    <submittedName>
        <fullName evidence="1">Uncharacterized protein</fullName>
    </submittedName>
</protein>
<sequence length="196" mass="22324">MLPILPCLKTYFKSKGAQLPDTYSVKKSAEILEDCLLLPKLHLLMIPLVPNTKAYAPFPTFGCRKPDLIVNGEAHIKLTILESTLTTYKLINVDVENIGPVARQSLDEARVKEVYMEKYRQETENCLVKKIHLLVLIPKQCKADFETCVGMLLANRHVTAILVDQAILQFGRFASHTDKTEFSKFERTRQFLCQTI</sequence>
<reference evidence="1 2" key="1">
    <citation type="submission" date="2023-02" db="EMBL/GenBank/DDBJ databases">
        <title>LHISI_Scaffold_Assembly.</title>
        <authorList>
            <person name="Stuart O.P."/>
            <person name="Cleave R."/>
            <person name="Magrath M.J.L."/>
            <person name="Mikheyev A.S."/>
        </authorList>
    </citation>
    <scope>NUCLEOTIDE SEQUENCE [LARGE SCALE GENOMIC DNA]</scope>
    <source>
        <strain evidence="1">Daus_M_001</strain>
        <tissue evidence="1">Leg muscle</tissue>
    </source>
</reference>